<protein>
    <submittedName>
        <fullName evidence="3">Uncharacterized protein</fullName>
    </submittedName>
</protein>
<reference evidence="3" key="1">
    <citation type="submission" date="2021-06" db="EMBL/GenBank/DDBJ databases">
        <authorList>
            <person name="Hodson N. C."/>
            <person name="Mongue J. A."/>
            <person name="Jaron S. K."/>
        </authorList>
    </citation>
    <scope>NUCLEOTIDE SEQUENCE</scope>
</reference>
<feature type="transmembrane region" description="Helical" evidence="2">
    <location>
        <begin position="587"/>
        <end position="610"/>
    </location>
</feature>
<feature type="transmembrane region" description="Helical" evidence="2">
    <location>
        <begin position="520"/>
        <end position="544"/>
    </location>
</feature>
<keyword evidence="2" id="KW-1133">Transmembrane helix</keyword>
<feature type="compositionally biased region" description="Low complexity" evidence="1">
    <location>
        <begin position="1154"/>
        <end position="1168"/>
    </location>
</feature>
<feature type="region of interest" description="Disordered" evidence="1">
    <location>
        <begin position="211"/>
        <end position="432"/>
    </location>
</feature>
<comment type="caution">
    <text evidence="3">The sequence shown here is derived from an EMBL/GenBank/DDBJ whole genome shotgun (WGS) entry which is preliminary data.</text>
</comment>
<proteinExistence type="predicted"/>
<feature type="transmembrane region" description="Helical" evidence="2">
    <location>
        <begin position="486"/>
        <end position="508"/>
    </location>
</feature>
<feature type="compositionally biased region" description="Polar residues" evidence="1">
    <location>
        <begin position="239"/>
        <end position="248"/>
    </location>
</feature>
<feature type="compositionally biased region" description="Low complexity" evidence="1">
    <location>
        <begin position="249"/>
        <end position="278"/>
    </location>
</feature>
<dbReference type="EMBL" id="CAJVCH010550797">
    <property type="protein sequence ID" value="CAG7829284.1"/>
    <property type="molecule type" value="Genomic_DNA"/>
</dbReference>
<dbReference type="OrthoDB" id="10462966at2759"/>
<feature type="region of interest" description="Disordered" evidence="1">
    <location>
        <begin position="1322"/>
        <end position="1371"/>
    </location>
</feature>
<feature type="compositionally biased region" description="Basic and acidic residues" evidence="1">
    <location>
        <begin position="349"/>
        <end position="360"/>
    </location>
</feature>
<evidence type="ECO:0000313" key="4">
    <source>
        <dbReference type="Proteomes" id="UP000708208"/>
    </source>
</evidence>
<feature type="compositionally biased region" description="Polar residues" evidence="1">
    <location>
        <begin position="294"/>
        <end position="313"/>
    </location>
</feature>
<feature type="compositionally biased region" description="Polar residues" evidence="1">
    <location>
        <begin position="321"/>
        <end position="335"/>
    </location>
</feature>
<feature type="transmembrane region" description="Helical" evidence="2">
    <location>
        <begin position="456"/>
        <end position="479"/>
    </location>
</feature>
<dbReference type="Proteomes" id="UP000708208">
    <property type="component" value="Unassembled WGS sequence"/>
</dbReference>
<evidence type="ECO:0000256" key="2">
    <source>
        <dbReference type="SAM" id="Phobius"/>
    </source>
</evidence>
<name>A0A8J2LAJ3_9HEXA</name>
<feature type="region of interest" description="Disordered" evidence="1">
    <location>
        <begin position="1133"/>
        <end position="1176"/>
    </location>
</feature>
<feature type="transmembrane region" description="Helical" evidence="2">
    <location>
        <begin position="677"/>
        <end position="697"/>
    </location>
</feature>
<sequence length="1371" mass="146142">MPNAKGNEGLIDEGFLRMSRGGEAFGRRPPPPPLILNPPHLSTQPPRHFQTPSPHLKDKVKSPSSPSSSRPDPNLSGDKTLNILNNNQLNRTLVNSGGSGVLPSGQGSSAEEDHGREGGLSGGGPLTASNPGGQLGSGGKPLEKDVNAVFSKVSPGGTNNGAGDSGTDSDAHPLLGITPAAPGEAFDFNPILSNPAVTRILAGSSGRMPQWEPTMSDFHESSHGPEVNYTADTAHSRGYGSSSNSFNPTTQQQGSSSNGGTAGNSMAAAAAGTSGNGQVVQRHNPKNPVFVPSPVSSKGSSTMYNMDQMTNNIAIPKHTLPNPSNLATSRTTITEDNGDFYGEAGHGGVVEDRDNHHDRFSPNPGNSGSSNHLDESRGDGANPYVYDEDDSGVNEGSGRNYLGSSNPGDAQGKRGIWKGESGPNGQDNSDSRHENGGLKYIVCDALCGAWKHQCKLMGILFSITSVLCLLFAFAVLYSLQFQLRDFAPFSVILLFLFATSASRAFILLSESFCSPVSRPTWLPIVSTLPPAFFTISILVALRLARFPFPFIKSYTISCYSILVISLVALLPPLGLSLGAHFHPPSHAILSQVAWITSHVVVALVSLAYLFKFRPFYNRLSNERGTANMSNGAPTSCIAGLNGSSNGNFGISPDSNHLSTALKKRGFIVNWGCLQARAMFGVALFVLSLSTMIIISVAMSRGECESSSTWTGWVLSLCARMLEFAIVILLLLVTISSADVRFLSRLTRVPINKSNVGLINADIFPTMVSSNTAVQRCIPMYSSNTRADVMMLGPTESRSSLRGKTFGERALPGERLGEYRSSVGRGLPLRLGNGPSQSLPGTPLDGFPQGLRLPEPAPASLLVTKVVFGTPAVSREVNLNHQHENPLLCTGEPDSSKEDRETNNIYASLESVKIASMVNAGSSTGSNHSGSDRVLLSAPRDYIYSISRDLTKTIDSIYDTSRPRSNNLAHTIEALCPPLAHTIEQIGSIPNLNGSHNNRSGQMNFHTHSFHHQNNGGSGNMTGLTPARTDLARTIDRIRYAASSIPPNALTTPTNNSHPGRNFVLQLGTPGTTHLPGMGNPPPYCSSESSHDVTPDSGIVSDIHSKSGRMDIPEVVYAREYRRNSVEDVRRLPLIPVPKQHRSNTPGSTPLYDRTPTSPTNPSSASSPTMHTGNSPQFIPTPSPNNSIVGRVEHLLNQTEHILSRTESLDSNSNSAGLQRLLSHKEQLEHVERLLAQAEYAIWLEKRNCAQQVSQLSPAESPCSYVYSPGPTENAILPSSAAAQNVNAASSFPQHNSANSANPVQSLCKENCTSNSSSMVVKTHCNSNSANNSTSSSSTSNNLSTSNNHNGGVNSSHYAKKISKNLEEESVV</sequence>
<evidence type="ECO:0000256" key="1">
    <source>
        <dbReference type="SAM" id="MobiDB-lite"/>
    </source>
</evidence>
<gene>
    <name evidence="3" type="ORF">AFUS01_LOCUS39155</name>
</gene>
<feature type="transmembrane region" description="Helical" evidence="2">
    <location>
        <begin position="556"/>
        <end position="575"/>
    </location>
</feature>
<accession>A0A8J2LAJ3</accession>
<feature type="compositionally biased region" description="Low complexity" evidence="1">
    <location>
        <begin position="361"/>
        <end position="371"/>
    </location>
</feature>
<keyword evidence="2" id="KW-0472">Membrane</keyword>
<organism evidence="3 4">
    <name type="scientific">Allacma fusca</name>
    <dbReference type="NCBI Taxonomy" id="39272"/>
    <lineage>
        <taxon>Eukaryota</taxon>
        <taxon>Metazoa</taxon>
        <taxon>Ecdysozoa</taxon>
        <taxon>Arthropoda</taxon>
        <taxon>Hexapoda</taxon>
        <taxon>Collembola</taxon>
        <taxon>Symphypleona</taxon>
        <taxon>Sminthuridae</taxon>
        <taxon>Allacma</taxon>
    </lineage>
</organism>
<feature type="compositionally biased region" description="Low complexity" evidence="1">
    <location>
        <begin position="62"/>
        <end position="76"/>
    </location>
</feature>
<feature type="region of interest" description="Disordered" evidence="1">
    <location>
        <begin position="1"/>
        <end position="178"/>
    </location>
</feature>
<evidence type="ECO:0000313" key="3">
    <source>
        <dbReference type="EMBL" id="CAG7829284.1"/>
    </source>
</evidence>
<feature type="compositionally biased region" description="Polar residues" evidence="1">
    <location>
        <begin position="42"/>
        <end position="53"/>
    </location>
</feature>
<feature type="compositionally biased region" description="Polar residues" evidence="1">
    <location>
        <begin position="77"/>
        <end position="96"/>
    </location>
</feature>
<keyword evidence="2" id="KW-0812">Transmembrane</keyword>
<keyword evidence="4" id="KW-1185">Reference proteome</keyword>
<feature type="compositionally biased region" description="Low complexity" evidence="1">
    <location>
        <begin position="1325"/>
        <end position="1356"/>
    </location>
</feature>